<dbReference type="PANTHER" id="PTHR35901">
    <property type="entry name" value="RIBONUCLEASE VAPC3"/>
    <property type="match status" value="1"/>
</dbReference>
<proteinExistence type="predicted"/>
<gene>
    <name evidence="3" type="ORF">DWE98_09160</name>
</gene>
<organism evidence="3 4">
    <name type="scientific">Bosea caraganae</name>
    <dbReference type="NCBI Taxonomy" id="2763117"/>
    <lineage>
        <taxon>Bacteria</taxon>
        <taxon>Pseudomonadati</taxon>
        <taxon>Pseudomonadota</taxon>
        <taxon>Alphaproteobacteria</taxon>
        <taxon>Hyphomicrobiales</taxon>
        <taxon>Boseaceae</taxon>
        <taxon>Bosea</taxon>
    </lineage>
</organism>
<feature type="domain" description="PIN" evidence="2">
    <location>
        <begin position="4"/>
        <end position="122"/>
    </location>
</feature>
<dbReference type="EMBL" id="QQTP01000004">
    <property type="protein sequence ID" value="RDJ26015.1"/>
    <property type="molecule type" value="Genomic_DNA"/>
</dbReference>
<dbReference type="AlphaFoldDB" id="A0A370L7J4"/>
<dbReference type="InterPro" id="IPR029060">
    <property type="entry name" value="PIN-like_dom_sf"/>
</dbReference>
<evidence type="ECO:0000313" key="3">
    <source>
        <dbReference type="EMBL" id="RDJ26015.1"/>
    </source>
</evidence>
<dbReference type="InterPro" id="IPR051619">
    <property type="entry name" value="TypeII_TA_RNase_PINc/VapC"/>
</dbReference>
<evidence type="ECO:0000259" key="2">
    <source>
        <dbReference type="Pfam" id="PF01850"/>
    </source>
</evidence>
<keyword evidence="1" id="KW-0460">Magnesium</keyword>
<dbReference type="Gene3D" id="3.40.50.1010">
    <property type="entry name" value="5'-nuclease"/>
    <property type="match status" value="1"/>
</dbReference>
<protein>
    <submittedName>
        <fullName evidence="3">PIN domain-containing protein</fullName>
    </submittedName>
</protein>
<dbReference type="RefSeq" id="WP_114828905.1">
    <property type="nucleotide sequence ID" value="NZ_QQTO01000022.1"/>
</dbReference>
<accession>A0A370L7J4</accession>
<name>A0A370L7J4_9HYPH</name>
<evidence type="ECO:0000256" key="1">
    <source>
        <dbReference type="ARBA" id="ARBA00022842"/>
    </source>
</evidence>
<dbReference type="InterPro" id="IPR002716">
    <property type="entry name" value="PIN_dom"/>
</dbReference>
<dbReference type="Pfam" id="PF01850">
    <property type="entry name" value="PIN"/>
    <property type="match status" value="1"/>
</dbReference>
<sequence>MTHVIDASVAVRWTIEMPLSEKAELLLHRGRPLIAPDFVIVEVTNVLLMNIRDRADRVQRALDGLEFLPRWFAHLEPAIWLRHRAMTYAIELEHSAYDCFYLALAVRENARMVTTDEKFIRKVEESDYRKHIVHLAEWQP</sequence>
<reference evidence="4" key="1">
    <citation type="submission" date="2018-07" db="EMBL/GenBank/DDBJ databases">
        <authorList>
            <person name="Safronova V.I."/>
            <person name="Chirak E.R."/>
            <person name="Sazanova A.L."/>
        </authorList>
    </citation>
    <scope>NUCLEOTIDE SEQUENCE [LARGE SCALE GENOMIC DNA]</scope>
    <source>
        <strain evidence="4">RCAM04685</strain>
    </source>
</reference>
<dbReference type="SUPFAM" id="SSF88723">
    <property type="entry name" value="PIN domain-like"/>
    <property type="match status" value="1"/>
</dbReference>
<dbReference type="PANTHER" id="PTHR35901:SF1">
    <property type="entry name" value="EXONUCLEASE VAPC9"/>
    <property type="match status" value="1"/>
</dbReference>
<dbReference type="Proteomes" id="UP000255207">
    <property type="component" value="Unassembled WGS sequence"/>
</dbReference>
<keyword evidence="4" id="KW-1185">Reference proteome</keyword>
<comment type="caution">
    <text evidence="3">The sequence shown here is derived from an EMBL/GenBank/DDBJ whole genome shotgun (WGS) entry which is preliminary data.</text>
</comment>
<evidence type="ECO:0000313" key="4">
    <source>
        <dbReference type="Proteomes" id="UP000255207"/>
    </source>
</evidence>
<dbReference type="InterPro" id="IPR044153">
    <property type="entry name" value="PIN_Pae0151-like"/>
</dbReference>
<dbReference type="CDD" id="cd09873">
    <property type="entry name" value="PIN_Pae0151-like"/>
    <property type="match status" value="1"/>
</dbReference>
<dbReference type="OrthoDB" id="1524147at2"/>